<proteinExistence type="predicted"/>
<dbReference type="Proteomes" id="UP000183832">
    <property type="component" value="Unassembled WGS sequence"/>
</dbReference>
<dbReference type="AlphaFoldDB" id="A0A1J1HYA1"/>
<reference evidence="1 2" key="1">
    <citation type="submission" date="2015-04" db="EMBL/GenBank/DDBJ databases">
        <authorList>
            <person name="Syromyatnikov M.Y."/>
            <person name="Popov V.N."/>
        </authorList>
    </citation>
    <scope>NUCLEOTIDE SEQUENCE [LARGE SCALE GENOMIC DNA]</scope>
</reference>
<sequence length="78" mass="9232">MRTKHLNLKFKLPTIFVSYIFSKLLSNVLKIEENQYHLNHFRQQLDNLIVLAYASFTCSQLTYMFTKANINVDKFAKS</sequence>
<name>A0A1J1HYA1_9DIPT</name>
<organism evidence="1 2">
    <name type="scientific">Clunio marinus</name>
    <dbReference type="NCBI Taxonomy" id="568069"/>
    <lineage>
        <taxon>Eukaryota</taxon>
        <taxon>Metazoa</taxon>
        <taxon>Ecdysozoa</taxon>
        <taxon>Arthropoda</taxon>
        <taxon>Hexapoda</taxon>
        <taxon>Insecta</taxon>
        <taxon>Pterygota</taxon>
        <taxon>Neoptera</taxon>
        <taxon>Endopterygota</taxon>
        <taxon>Diptera</taxon>
        <taxon>Nematocera</taxon>
        <taxon>Chironomoidea</taxon>
        <taxon>Chironomidae</taxon>
        <taxon>Clunio</taxon>
    </lineage>
</organism>
<keyword evidence="2" id="KW-1185">Reference proteome</keyword>
<gene>
    <name evidence="1" type="ORF">CLUMA_CG006693</name>
</gene>
<evidence type="ECO:0000313" key="2">
    <source>
        <dbReference type="Proteomes" id="UP000183832"/>
    </source>
</evidence>
<protein>
    <submittedName>
        <fullName evidence="1">CLUMA_CG006693, isoform A</fullName>
    </submittedName>
</protein>
<evidence type="ECO:0000313" key="1">
    <source>
        <dbReference type="EMBL" id="CRK92931.1"/>
    </source>
</evidence>
<accession>A0A1J1HYA1</accession>
<dbReference type="EMBL" id="CVRI01000036">
    <property type="protein sequence ID" value="CRK92931.1"/>
    <property type="molecule type" value="Genomic_DNA"/>
</dbReference>